<dbReference type="RefSeq" id="WP_117910601.1">
    <property type="nucleotide sequence ID" value="NZ_JAODBU010000010.1"/>
</dbReference>
<feature type="transmembrane region" description="Helical" evidence="6">
    <location>
        <begin position="241"/>
        <end position="271"/>
    </location>
</feature>
<reference evidence="7" key="1">
    <citation type="submission" date="2022-09" db="EMBL/GenBank/DDBJ databases">
        <title>Eubacterium sp. LFL-14 isolated from human feces.</title>
        <authorList>
            <person name="Liu F."/>
        </authorList>
    </citation>
    <scope>NUCLEOTIDE SEQUENCE</scope>
    <source>
        <strain evidence="7">LFL-14</strain>
    </source>
</reference>
<evidence type="ECO:0000256" key="6">
    <source>
        <dbReference type="SAM" id="Phobius"/>
    </source>
</evidence>
<feature type="transmembrane region" description="Helical" evidence="6">
    <location>
        <begin position="64"/>
        <end position="85"/>
    </location>
</feature>
<feature type="transmembrane region" description="Helical" evidence="6">
    <location>
        <begin position="158"/>
        <end position="181"/>
    </location>
</feature>
<dbReference type="PANTHER" id="PTHR21716">
    <property type="entry name" value="TRANSMEMBRANE PROTEIN"/>
    <property type="match status" value="1"/>
</dbReference>
<feature type="transmembrane region" description="Helical" evidence="6">
    <location>
        <begin position="278"/>
        <end position="295"/>
    </location>
</feature>
<evidence type="ECO:0000313" key="7">
    <source>
        <dbReference type="EMBL" id="MCT7399556.1"/>
    </source>
</evidence>
<protein>
    <submittedName>
        <fullName evidence="7">AI-2E family transporter</fullName>
    </submittedName>
</protein>
<dbReference type="Pfam" id="PF01594">
    <property type="entry name" value="AI-2E_transport"/>
    <property type="match status" value="1"/>
</dbReference>
<dbReference type="Proteomes" id="UP001431199">
    <property type="component" value="Unassembled WGS sequence"/>
</dbReference>
<keyword evidence="4 6" id="KW-1133">Transmembrane helix</keyword>
<evidence type="ECO:0000256" key="5">
    <source>
        <dbReference type="ARBA" id="ARBA00023136"/>
    </source>
</evidence>
<accession>A0ABT2M3R8</accession>
<gene>
    <name evidence="7" type="ORF">N5B56_10740</name>
</gene>
<feature type="transmembrane region" description="Helical" evidence="6">
    <location>
        <begin position="315"/>
        <end position="337"/>
    </location>
</feature>
<evidence type="ECO:0000313" key="8">
    <source>
        <dbReference type="Proteomes" id="UP001431199"/>
    </source>
</evidence>
<organism evidence="7 8">
    <name type="scientific">Eubacterium album</name>
    <dbReference type="NCBI Taxonomy" id="2978477"/>
    <lineage>
        <taxon>Bacteria</taxon>
        <taxon>Bacillati</taxon>
        <taxon>Bacillota</taxon>
        <taxon>Clostridia</taxon>
        <taxon>Eubacteriales</taxon>
        <taxon>Eubacteriaceae</taxon>
        <taxon>Eubacterium</taxon>
    </lineage>
</organism>
<comment type="subcellular location">
    <subcellularLocation>
        <location evidence="1">Membrane</location>
        <topology evidence="1">Multi-pass membrane protein</topology>
    </subcellularLocation>
</comment>
<evidence type="ECO:0000256" key="3">
    <source>
        <dbReference type="ARBA" id="ARBA00022692"/>
    </source>
</evidence>
<evidence type="ECO:0000256" key="1">
    <source>
        <dbReference type="ARBA" id="ARBA00004141"/>
    </source>
</evidence>
<evidence type="ECO:0000256" key="2">
    <source>
        <dbReference type="ARBA" id="ARBA00009773"/>
    </source>
</evidence>
<proteinExistence type="inferred from homology"/>
<evidence type="ECO:0000256" key="4">
    <source>
        <dbReference type="ARBA" id="ARBA00022989"/>
    </source>
</evidence>
<feature type="transmembrane region" description="Helical" evidence="6">
    <location>
        <begin position="212"/>
        <end position="235"/>
    </location>
</feature>
<keyword evidence="5 6" id="KW-0472">Membrane</keyword>
<sequence>MKELLQNENIRKCIKLFAVSLGVILVIKYLLPLFWPFVLAYFLGELVCRLSDFLNRKLQFHYKVAAIFSLVVIVILIFVLLALIINKLLGQVQNLVVSWPKFQNDLDCGIKEICCNTEKRLRINNGLLYQTMCDGMDEVSKVAKKNVFVKIMSNSKSVVIVSVEIIAAIIVAVMAAYFYVVEKSDIKEKIKGLFFYNELSKIKSKMSIIFRAYIKAQLVIMLITSTLCSIGFALIKNPYFLILGIVVGLLDALPLIGLGIIMIPWAVGYFIIGNVRKGLVIAVVYIICYFVREILEPKLIGDNAGIGPLTSLVCIYIGYEIFGLLGVFLGPIAYMIIQQMTE</sequence>
<keyword evidence="3 6" id="KW-0812">Transmembrane</keyword>
<dbReference type="InterPro" id="IPR002549">
    <property type="entry name" value="AI-2E-like"/>
</dbReference>
<name>A0ABT2M3R8_9FIRM</name>
<comment type="similarity">
    <text evidence="2">Belongs to the autoinducer-2 exporter (AI-2E) (TC 2.A.86) family.</text>
</comment>
<feature type="transmembrane region" description="Helical" evidence="6">
    <location>
        <begin position="16"/>
        <end position="43"/>
    </location>
</feature>
<dbReference type="PANTHER" id="PTHR21716:SF68">
    <property type="entry name" value="TRANSPORT PROTEIN YTVI-RELATED"/>
    <property type="match status" value="1"/>
</dbReference>
<dbReference type="EMBL" id="JAODBU010000010">
    <property type="protein sequence ID" value="MCT7399556.1"/>
    <property type="molecule type" value="Genomic_DNA"/>
</dbReference>
<keyword evidence="8" id="KW-1185">Reference proteome</keyword>
<comment type="caution">
    <text evidence="7">The sequence shown here is derived from an EMBL/GenBank/DDBJ whole genome shotgun (WGS) entry which is preliminary data.</text>
</comment>